<dbReference type="CDD" id="cd00207">
    <property type="entry name" value="fer2"/>
    <property type="match status" value="1"/>
</dbReference>
<dbReference type="Pfam" id="PF00970">
    <property type="entry name" value="FAD_binding_6"/>
    <property type="match status" value="1"/>
</dbReference>
<reference evidence="13 14" key="2">
    <citation type="journal article" date="2011" name="J. Bacteriol.">
        <title>Genomes of three methylotrophs from a single niche uncover genetic and metabolic divergence of Methylophilaceae.</title>
        <authorList>
            <person name="Lapidus A."/>
            <person name="Clum A."/>
            <person name="Labutti K."/>
            <person name="Kaluzhnaya M.G."/>
            <person name="Lim S."/>
            <person name="Beck D.A."/>
            <person name="Glavina Del Rio T."/>
            <person name="Nolan M."/>
            <person name="Mavromatis K."/>
            <person name="Huntemann M."/>
            <person name="Lucas S."/>
            <person name="Lidstrom M.E."/>
            <person name="Ivanova N."/>
            <person name="Chistoserdova L."/>
        </authorList>
    </citation>
    <scope>NUCLEOTIDE SEQUENCE [LARGE SCALE GENOMIC DNA]</scope>
    <source>
        <strain evidence="13 14">301</strain>
    </source>
</reference>
<dbReference type="Gene3D" id="3.10.20.30">
    <property type="match status" value="1"/>
</dbReference>
<dbReference type="KEGG" id="meh:M301_1288"/>
<keyword evidence="5" id="KW-0274">FAD</keyword>
<dbReference type="PANTHER" id="PTHR47354:SF6">
    <property type="entry name" value="NADH OXIDOREDUCTASE HCR"/>
    <property type="match status" value="1"/>
</dbReference>
<dbReference type="AlphaFoldDB" id="D7DHY6"/>
<evidence type="ECO:0000313" key="13">
    <source>
        <dbReference type="EMBL" id="ADI29671.1"/>
    </source>
</evidence>
<dbReference type="EMBL" id="CP002056">
    <property type="protein sequence ID" value="ADI29671.1"/>
    <property type="molecule type" value="Genomic_DNA"/>
</dbReference>
<dbReference type="Gene3D" id="2.40.30.10">
    <property type="entry name" value="Translation factors"/>
    <property type="match status" value="1"/>
</dbReference>
<evidence type="ECO:0000259" key="12">
    <source>
        <dbReference type="PROSITE" id="PS51384"/>
    </source>
</evidence>
<keyword evidence="4" id="KW-0479">Metal-binding</keyword>
<proteinExistence type="inferred from homology"/>
<evidence type="ECO:0000256" key="5">
    <source>
        <dbReference type="ARBA" id="ARBA00022827"/>
    </source>
</evidence>
<comment type="similarity">
    <text evidence="10">In the N-terminal section; belongs to the FAD-binding oxidoreductase type 6 family.</text>
</comment>
<dbReference type="InterPro" id="IPR006058">
    <property type="entry name" value="2Fe2S_fd_BS"/>
</dbReference>
<dbReference type="PROSITE" id="PS51085">
    <property type="entry name" value="2FE2S_FER_2"/>
    <property type="match status" value="1"/>
</dbReference>
<evidence type="ECO:0000313" key="14">
    <source>
        <dbReference type="Proteomes" id="UP000000383"/>
    </source>
</evidence>
<dbReference type="GO" id="GO:0016491">
    <property type="term" value="F:oxidoreductase activity"/>
    <property type="evidence" value="ECO:0007669"/>
    <property type="project" value="UniProtKB-KW"/>
</dbReference>
<evidence type="ECO:0000256" key="8">
    <source>
        <dbReference type="ARBA" id="ARBA00023014"/>
    </source>
</evidence>
<dbReference type="PRINTS" id="PR00406">
    <property type="entry name" value="CYTB5RDTASE"/>
</dbReference>
<organism evidence="13 14">
    <name type="scientific">Methylotenera versatilis (strain 301)</name>
    <dbReference type="NCBI Taxonomy" id="666681"/>
    <lineage>
        <taxon>Bacteria</taxon>
        <taxon>Pseudomonadati</taxon>
        <taxon>Pseudomonadota</taxon>
        <taxon>Betaproteobacteria</taxon>
        <taxon>Nitrosomonadales</taxon>
        <taxon>Methylophilaceae</taxon>
        <taxon>Methylotenera</taxon>
    </lineage>
</organism>
<evidence type="ECO:0000256" key="1">
    <source>
        <dbReference type="ARBA" id="ARBA00001974"/>
    </source>
</evidence>
<comment type="cofactor">
    <cofactor evidence="9">
        <name>[2Fe-2S] cluster</name>
        <dbReference type="ChEBI" id="CHEBI:190135"/>
    </cofactor>
</comment>
<dbReference type="InterPro" id="IPR001041">
    <property type="entry name" value="2Fe-2S_ferredoxin-type"/>
</dbReference>
<dbReference type="HOGENOM" id="CLU_003827_14_3_4"/>
<dbReference type="CDD" id="cd06215">
    <property type="entry name" value="FNR_iron_sulfur_binding_1"/>
    <property type="match status" value="1"/>
</dbReference>
<accession>D7DHY6</accession>
<dbReference type="SUPFAM" id="SSF52343">
    <property type="entry name" value="Ferredoxin reductase-like, C-terminal NADP-linked domain"/>
    <property type="match status" value="1"/>
</dbReference>
<dbReference type="InterPro" id="IPR008333">
    <property type="entry name" value="Cbr1-like_FAD-bd_dom"/>
</dbReference>
<keyword evidence="8" id="KW-0411">Iron-sulfur</keyword>
<dbReference type="InterPro" id="IPR017938">
    <property type="entry name" value="Riboflavin_synthase-like_b-brl"/>
</dbReference>
<dbReference type="Gene3D" id="3.40.50.80">
    <property type="entry name" value="Nucleotide-binding domain of ferredoxin-NADP reductase (FNR) module"/>
    <property type="match status" value="1"/>
</dbReference>
<protein>
    <submittedName>
        <fullName evidence="13">Oxidoreductase FAD-binding domain protein</fullName>
    </submittedName>
</protein>
<dbReference type="GO" id="GO:0046872">
    <property type="term" value="F:metal ion binding"/>
    <property type="evidence" value="ECO:0007669"/>
    <property type="project" value="UniProtKB-KW"/>
</dbReference>
<dbReference type="OrthoDB" id="9801223at2"/>
<dbReference type="RefSeq" id="WP_013147985.1">
    <property type="nucleotide sequence ID" value="NC_014207.1"/>
</dbReference>
<dbReference type="InterPro" id="IPR017927">
    <property type="entry name" value="FAD-bd_FR_type"/>
</dbReference>
<dbReference type="Pfam" id="PF00175">
    <property type="entry name" value="NAD_binding_1"/>
    <property type="match status" value="1"/>
</dbReference>
<dbReference type="SUPFAM" id="SSF54292">
    <property type="entry name" value="2Fe-2S ferredoxin-like"/>
    <property type="match status" value="1"/>
</dbReference>
<dbReference type="PRINTS" id="PR00371">
    <property type="entry name" value="FPNCR"/>
</dbReference>
<dbReference type="GO" id="GO:0051537">
    <property type="term" value="F:2 iron, 2 sulfur cluster binding"/>
    <property type="evidence" value="ECO:0007669"/>
    <property type="project" value="UniProtKB-KW"/>
</dbReference>
<gene>
    <name evidence="13" type="ordered locus">M301_1288</name>
</gene>
<keyword evidence="14" id="KW-1185">Reference proteome</keyword>
<dbReference type="Pfam" id="PF00111">
    <property type="entry name" value="Fer2"/>
    <property type="match status" value="1"/>
</dbReference>
<dbReference type="STRING" id="666681.M301_1288"/>
<evidence type="ECO:0000256" key="7">
    <source>
        <dbReference type="ARBA" id="ARBA00023004"/>
    </source>
</evidence>
<evidence type="ECO:0000256" key="6">
    <source>
        <dbReference type="ARBA" id="ARBA00023002"/>
    </source>
</evidence>
<dbReference type="SUPFAM" id="SSF63380">
    <property type="entry name" value="Riboflavin synthase domain-like"/>
    <property type="match status" value="1"/>
</dbReference>
<keyword evidence="3" id="KW-0001">2Fe-2S</keyword>
<feature type="domain" description="2Fe-2S ferredoxin-type" evidence="11">
    <location>
        <begin position="293"/>
        <end position="379"/>
    </location>
</feature>
<dbReference type="eggNOG" id="COG1018">
    <property type="taxonomic scope" value="Bacteria"/>
</dbReference>
<evidence type="ECO:0000256" key="10">
    <source>
        <dbReference type="ARBA" id="ARBA00061434"/>
    </source>
</evidence>
<dbReference type="InterPro" id="IPR001709">
    <property type="entry name" value="Flavoprot_Pyr_Nucl_cyt_Rdtase"/>
</dbReference>
<evidence type="ECO:0000259" key="11">
    <source>
        <dbReference type="PROSITE" id="PS51085"/>
    </source>
</evidence>
<feature type="domain" description="FAD-binding FR-type" evidence="12">
    <location>
        <begin position="20"/>
        <end position="123"/>
    </location>
</feature>
<dbReference type="InterPro" id="IPR039261">
    <property type="entry name" value="FNR_nucleotide-bd"/>
</dbReference>
<dbReference type="InterPro" id="IPR001433">
    <property type="entry name" value="OxRdtase_FAD/NAD-bd"/>
</dbReference>
<name>D7DHY6_METV0</name>
<dbReference type="PROSITE" id="PS00197">
    <property type="entry name" value="2FE2S_FER_1"/>
    <property type="match status" value="1"/>
</dbReference>
<evidence type="ECO:0000256" key="3">
    <source>
        <dbReference type="ARBA" id="ARBA00022714"/>
    </source>
</evidence>
<evidence type="ECO:0000256" key="9">
    <source>
        <dbReference type="ARBA" id="ARBA00034078"/>
    </source>
</evidence>
<dbReference type="InterPro" id="IPR050415">
    <property type="entry name" value="MRET"/>
</dbReference>
<reference evidence="14" key="1">
    <citation type="submission" date="2010-05" db="EMBL/GenBank/DDBJ databases">
        <title>Complete sequence of Methylotenera sp. 301.</title>
        <authorList>
            <person name="Lucas S."/>
            <person name="Copeland A."/>
            <person name="Lapidus A."/>
            <person name="Cheng J.-F."/>
            <person name="Bruce D."/>
            <person name="Goodwin L."/>
            <person name="Pitluck S."/>
            <person name="Clum A."/>
            <person name="Land M."/>
            <person name="Hauser L."/>
            <person name="Kyrpides N."/>
            <person name="Ivanova N."/>
            <person name="Chistoservova L."/>
            <person name="Kalyuzhnaya M."/>
            <person name="Woyke T."/>
        </authorList>
    </citation>
    <scope>NUCLEOTIDE SEQUENCE [LARGE SCALE GENOMIC DNA]</scope>
    <source>
        <strain evidence="14">301</strain>
    </source>
</reference>
<keyword evidence="6" id="KW-0560">Oxidoreductase</keyword>
<comment type="cofactor">
    <cofactor evidence="1">
        <name>FAD</name>
        <dbReference type="ChEBI" id="CHEBI:57692"/>
    </cofactor>
</comment>
<dbReference type="PROSITE" id="PS51384">
    <property type="entry name" value="FAD_FR"/>
    <property type="match status" value="1"/>
</dbReference>
<keyword evidence="2" id="KW-0285">Flavoprotein</keyword>
<dbReference type="Proteomes" id="UP000000383">
    <property type="component" value="Chromosome"/>
</dbReference>
<sequence>MNSRNTPQLWDANLPQWDSDKNNVLVCCQIRQETHDVKSFFFTPQEASVFKFLPGQFITLELTIDGEIINRSYTISSSPNRPHVISITVKRKPNGIVSNWLHDNMKVGTPISALGPTGDFTCVLHPAQKYLFLSGGSGITPLMSMARSFHELAEDADVVFLHSARSPIDIIFKHELDLMAFNQTHFQPAYICAKVDKSPNWRLQPEFITEGMLTTENLKLSAPDFLEREVFTCGPAPYMASVRNLLATAGFNMAHYHEESFTFDELPVETQAAVQAEENAHHKETESHHNNAQTFSVELSKSGTTIQCAPDQFVLDAARAAGLRLPSSCSKGLCGTCKSKLVSGQVDMKHGGGIRQREIDQGMFLPCCSKPLSNLVIEK</sequence>
<evidence type="ECO:0000256" key="4">
    <source>
        <dbReference type="ARBA" id="ARBA00022723"/>
    </source>
</evidence>
<dbReference type="PANTHER" id="PTHR47354">
    <property type="entry name" value="NADH OXIDOREDUCTASE HCR"/>
    <property type="match status" value="1"/>
</dbReference>
<evidence type="ECO:0000256" key="2">
    <source>
        <dbReference type="ARBA" id="ARBA00022630"/>
    </source>
</evidence>
<dbReference type="InterPro" id="IPR036010">
    <property type="entry name" value="2Fe-2S_ferredoxin-like_sf"/>
</dbReference>
<dbReference type="InterPro" id="IPR012675">
    <property type="entry name" value="Beta-grasp_dom_sf"/>
</dbReference>
<keyword evidence="7" id="KW-0408">Iron</keyword>